<evidence type="ECO:0000313" key="2">
    <source>
        <dbReference type="EMBL" id="MBK1712902.1"/>
    </source>
</evidence>
<organism evidence="2 3">
    <name type="scientific">Rubrivivax gelatinosus</name>
    <name type="common">Rhodocyclus gelatinosus</name>
    <name type="synonym">Rhodopseudomonas gelatinosa</name>
    <dbReference type="NCBI Taxonomy" id="28068"/>
    <lineage>
        <taxon>Bacteria</taxon>
        <taxon>Pseudomonadati</taxon>
        <taxon>Pseudomonadota</taxon>
        <taxon>Betaproteobacteria</taxon>
        <taxon>Burkholderiales</taxon>
        <taxon>Sphaerotilaceae</taxon>
        <taxon>Rubrivivax</taxon>
    </lineage>
</organism>
<sequence>MPCPALPAFTLACLAALLPAGAAADCTVVFGQGRQVAADDGAGARQWDGVNLSFNSRVAQALGERGEAVVPLVAPVAAIEVGATVRAMLARARAEGCSRVVETTLFADAEADMLVARLREYPLEDDGSGTLRIGAPRLTVERQFDLSPATLKRVRPAQLGARMAAELVEQRAAAAK</sequence>
<name>A0ABS1DSB1_RUBGE</name>
<reference evidence="2" key="1">
    <citation type="submission" date="2017-08" db="EMBL/GenBank/DDBJ databases">
        <authorList>
            <person name="Imhoff J.F."/>
            <person name="Rahn T."/>
            <person name="Kuenzel S."/>
            <person name="Neulinger S.C."/>
        </authorList>
    </citation>
    <scope>NUCLEOTIDE SEQUENCE</scope>
    <source>
        <strain evidence="2">IM 151</strain>
    </source>
</reference>
<dbReference type="RefSeq" id="WP_200378434.1">
    <property type="nucleotide sequence ID" value="NZ_NRRU01000026.1"/>
</dbReference>
<gene>
    <name evidence="2" type="ORF">CKO43_08930</name>
</gene>
<proteinExistence type="predicted"/>
<feature type="signal peptide" evidence="1">
    <location>
        <begin position="1"/>
        <end position="24"/>
    </location>
</feature>
<evidence type="ECO:0000256" key="1">
    <source>
        <dbReference type="SAM" id="SignalP"/>
    </source>
</evidence>
<dbReference type="EMBL" id="NRRU01000026">
    <property type="protein sequence ID" value="MBK1712902.1"/>
    <property type="molecule type" value="Genomic_DNA"/>
</dbReference>
<dbReference type="Proteomes" id="UP001041814">
    <property type="component" value="Unassembled WGS sequence"/>
</dbReference>
<keyword evidence="1" id="KW-0732">Signal</keyword>
<keyword evidence="3" id="KW-1185">Reference proteome</keyword>
<comment type="caution">
    <text evidence="2">The sequence shown here is derived from an EMBL/GenBank/DDBJ whole genome shotgun (WGS) entry which is preliminary data.</text>
</comment>
<feature type="chain" id="PRO_5046777027" evidence="1">
    <location>
        <begin position="25"/>
        <end position="176"/>
    </location>
</feature>
<evidence type="ECO:0000313" key="3">
    <source>
        <dbReference type="Proteomes" id="UP001041814"/>
    </source>
</evidence>
<accession>A0ABS1DSB1</accession>
<reference evidence="2" key="2">
    <citation type="journal article" date="2020" name="Microorganisms">
        <title>Osmotic Adaptation and Compatible Solute Biosynthesis of Phototrophic Bacteria as Revealed from Genome Analyses.</title>
        <authorList>
            <person name="Imhoff J.F."/>
            <person name="Rahn T."/>
            <person name="Kunzel S."/>
            <person name="Keller A."/>
            <person name="Neulinger S.C."/>
        </authorList>
    </citation>
    <scope>NUCLEOTIDE SEQUENCE</scope>
    <source>
        <strain evidence="2">IM 151</strain>
    </source>
</reference>
<protein>
    <submittedName>
        <fullName evidence="2">Uncharacterized protein</fullName>
    </submittedName>
</protein>